<sequence>MFPQSRVSTAAARGSDHNPLLIQLEGTAGTKCGTRKRIFRFEAMWSRFPECEELVRSLWNHMVDGSAAERILQRQKAVRKGLIGWDRASFGHVHNRVKELENQLAYLDKDPISAEVGLHRRKLRRELEEILTREKIMWKQRGKAQWLKEGDKNTPFFHARASAQQRKNSISRLRNNEGGMVYVERGMTAKLSTEMNEALSKPFSAEEAKTYPPFVISESQSVFLPGRLITNNVLVAYELNHYLAHKTWGSVGHATLKLDLSKAYDRVEWSFLEIVLAQFGFHPHFISLIMGPRVSHLLFVDDTLIFCEASEEALTCVGRVLRDLEEASGLAVNLEKSAIAFSHNVPTVLQVYLAWNLGVRTVDKHEKYLGLPALVGRSNKEIFQILKDRVWKRL</sequence>
<evidence type="ECO:0000313" key="1">
    <source>
        <dbReference type="EMBL" id="KAL0435017.1"/>
    </source>
</evidence>
<proteinExistence type="predicted"/>
<dbReference type="EMBL" id="JACGWJ010000002">
    <property type="protein sequence ID" value="KAL0435017.1"/>
    <property type="molecule type" value="Genomic_DNA"/>
</dbReference>
<organism evidence="1">
    <name type="scientific">Sesamum radiatum</name>
    <name type="common">Black benniseed</name>
    <dbReference type="NCBI Taxonomy" id="300843"/>
    <lineage>
        <taxon>Eukaryota</taxon>
        <taxon>Viridiplantae</taxon>
        <taxon>Streptophyta</taxon>
        <taxon>Embryophyta</taxon>
        <taxon>Tracheophyta</taxon>
        <taxon>Spermatophyta</taxon>
        <taxon>Magnoliopsida</taxon>
        <taxon>eudicotyledons</taxon>
        <taxon>Gunneridae</taxon>
        <taxon>Pentapetalae</taxon>
        <taxon>asterids</taxon>
        <taxon>lamiids</taxon>
        <taxon>Lamiales</taxon>
        <taxon>Pedaliaceae</taxon>
        <taxon>Sesamum</taxon>
    </lineage>
</organism>
<dbReference type="PANTHER" id="PTHR33116">
    <property type="entry name" value="REVERSE TRANSCRIPTASE ZINC-BINDING DOMAIN-CONTAINING PROTEIN-RELATED-RELATED"/>
    <property type="match status" value="1"/>
</dbReference>
<name>A0AAW2W3Y3_SESRA</name>
<reference evidence="1" key="1">
    <citation type="submission" date="2020-06" db="EMBL/GenBank/DDBJ databases">
        <authorList>
            <person name="Li T."/>
            <person name="Hu X."/>
            <person name="Zhang T."/>
            <person name="Song X."/>
            <person name="Zhang H."/>
            <person name="Dai N."/>
            <person name="Sheng W."/>
            <person name="Hou X."/>
            <person name="Wei L."/>
        </authorList>
    </citation>
    <scope>NUCLEOTIDE SEQUENCE</scope>
    <source>
        <strain evidence="1">G02</strain>
        <tissue evidence="1">Leaf</tissue>
    </source>
</reference>
<dbReference type="AlphaFoldDB" id="A0AAW2W3Y3"/>
<comment type="caution">
    <text evidence="1">The sequence shown here is derived from an EMBL/GenBank/DDBJ whole genome shotgun (WGS) entry which is preliminary data.</text>
</comment>
<dbReference type="PANTHER" id="PTHR33116:SF86">
    <property type="entry name" value="REVERSE TRANSCRIPTASE DOMAIN-CONTAINING PROTEIN"/>
    <property type="match status" value="1"/>
</dbReference>
<gene>
    <name evidence="1" type="ORF">Sradi_0209600</name>
</gene>
<protein>
    <recommendedName>
        <fullName evidence="2">Reverse transcriptase domain-containing protein</fullName>
    </recommendedName>
</protein>
<reference evidence="1" key="2">
    <citation type="journal article" date="2024" name="Plant">
        <title>Genomic evolution and insights into agronomic trait innovations of Sesamum species.</title>
        <authorList>
            <person name="Miao H."/>
            <person name="Wang L."/>
            <person name="Qu L."/>
            <person name="Liu H."/>
            <person name="Sun Y."/>
            <person name="Le M."/>
            <person name="Wang Q."/>
            <person name="Wei S."/>
            <person name="Zheng Y."/>
            <person name="Lin W."/>
            <person name="Duan Y."/>
            <person name="Cao H."/>
            <person name="Xiong S."/>
            <person name="Wang X."/>
            <person name="Wei L."/>
            <person name="Li C."/>
            <person name="Ma Q."/>
            <person name="Ju M."/>
            <person name="Zhao R."/>
            <person name="Li G."/>
            <person name="Mu C."/>
            <person name="Tian Q."/>
            <person name="Mei H."/>
            <person name="Zhang T."/>
            <person name="Gao T."/>
            <person name="Zhang H."/>
        </authorList>
    </citation>
    <scope>NUCLEOTIDE SEQUENCE</scope>
    <source>
        <strain evidence="1">G02</strain>
    </source>
</reference>
<accession>A0AAW2W3Y3</accession>
<evidence type="ECO:0008006" key="2">
    <source>
        <dbReference type="Google" id="ProtNLM"/>
    </source>
</evidence>